<reference evidence="3" key="1">
    <citation type="submission" date="2025-08" db="UniProtKB">
        <authorList>
            <consortium name="Ensembl"/>
        </authorList>
    </citation>
    <scope>IDENTIFICATION</scope>
</reference>
<sequence length="1257" mass="142352">MLGGAEAAHRSQQGVLARLVASRTTCCRNGVTLWNHDALNANVGLKSQENTSFELIASDSISDKSSALNISASLKASFLSGLVSVGGSATYINDTKSSSHNARVTLKYSRTTKFDQLTMNHLGAQNMTYPEVFDKGTATHVVTGILYGAQAFLIFDREVSTSENIKDIKGSLQLMIKKIPTFSIEGEGKLNLTEQEKESVTRFNCTFHGDFALDRNPVTYEEAINTYANLPKLLGQKEEKAVPVKVWLYPLSKLDNRAAKLVREISNNLISKAENILQEMTDMNMQCNDLMRHPAAETFPDIKRKIHQFREYCEQFTLVFQKQLAQTLPSIRGGAMQEVTLGNILAGKDRSPFAKLHVDGYLSTKRQEMDFVSSYLKVLANIKVLPSEHELNQVVTDPMVEFIVCFNFTSLNEEETYLSDLTKWLPILEHLESKVYQPKTVTPWFKNTDINKKSRKCVRAFQEFTQANASREDTRYIVTCTSDKKNPGVSIYLYEHGDLVCDSFLPPGKPSPVLVSLAHDMVKLSLKPSDFGEEFVAGYSIDYRKQEEETWKTHRTENKDQEVNLTGLQANKPYQVRYSSVCKAGLSAASDITVVKTLPASPPETITCISEPTNLHLHWKEPKVIGEGVIITEYNIAYKEGEHDNPTWLEKRTGKKTEKWVIEGLKPKTSYAIRVQAICGDHGTSAPSGEIEASTSDTQSSNIKYQMLKDSKLLTEGKPSVYELGTELSDCGYRKYRLGKENLSKTKKVILLVGGTGKTTLINGIANYILGVDWKDDFRFKLIHEVTDKTQAHSQTSLVTAYEMNHEMGYNIPYSLTLIDTPGFGDTQGIDQFKKVTEAIYAFFTSDRAIDQIDAVCFVVQAALARLTPTQKYIFNSVFSIFGKDIKDNILILINFSHGERPPVLEAIKTADIPCPRDSNGDPIHFKFNNSAVFANNESSNVSFSEMFWTMGAQSMKTFFTSLNTTQSKSLKLTKEVLQERKRLQVNLQALQPQIKAGLVKLDEIRKTEASLKQNQDLMKANKNFEFEIEVTVPVQEEIPHGQFITNCQQCNFTCHKICSKADDKDKIRCAVMTNGYCTVCPNRCIWNVHFNQKYKWKYVKRKEKRTYEDIKKNFEAARGEVMTAERIFQELNNQYEAVREAVLILIDESSRSLKRREIALVPNPLLTTEYIDLMIQSEEQEAKPGYKERIQSLKEVRKDAEILENIEKGEELLPEQRTNLTNPYRFRYDILGKNGRKKAASENEVIKKLRLDEDHR</sequence>
<dbReference type="GeneTree" id="ENSGT00390000014380"/>
<accession>A0A8C5MGG8</accession>
<dbReference type="InterPro" id="IPR013783">
    <property type="entry name" value="Ig-like_fold"/>
</dbReference>
<feature type="domain" description="Fibronectin type-III" evidence="2">
    <location>
        <begin position="599"/>
        <end position="698"/>
    </location>
</feature>
<dbReference type="CDD" id="cd00063">
    <property type="entry name" value="FN3"/>
    <property type="match status" value="2"/>
</dbReference>
<dbReference type="Ensembl" id="ENSLLET00000013302.1">
    <property type="protein sequence ID" value="ENSLLEP00000012806.1"/>
    <property type="gene ID" value="ENSLLEG00000008091.1"/>
</dbReference>
<name>A0A8C5MGG8_9ANUR</name>
<dbReference type="Gene3D" id="2.60.40.10">
    <property type="entry name" value="Immunoglobulins"/>
    <property type="match status" value="2"/>
</dbReference>
<dbReference type="PANTHER" id="PTHR31594">
    <property type="entry name" value="AIG1-TYPE G DOMAIN-CONTAINING PROTEIN"/>
    <property type="match status" value="1"/>
</dbReference>
<organism evidence="3 4">
    <name type="scientific">Leptobrachium leishanense</name>
    <name type="common">Leishan spiny toad</name>
    <dbReference type="NCBI Taxonomy" id="445787"/>
    <lineage>
        <taxon>Eukaryota</taxon>
        <taxon>Metazoa</taxon>
        <taxon>Chordata</taxon>
        <taxon>Craniata</taxon>
        <taxon>Vertebrata</taxon>
        <taxon>Euteleostomi</taxon>
        <taxon>Amphibia</taxon>
        <taxon>Batrachia</taxon>
        <taxon>Anura</taxon>
        <taxon>Pelobatoidea</taxon>
        <taxon>Megophryidae</taxon>
        <taxon>Leptobrachium</taxon>
    </lineage>
</organism>
<dbReference type="SMART" id="SM00060">
    <property type="entry name" value="FN3"/>
    <property type="match status" value="2"/>
</dbReference>
<evidence type="ECO:0000256" key="1">
    <source>
        <dbReference type="SAM" id="Coils"/>
    </source>
</evidence>
<dbReference type="Proteomes" id="UP000694569">
    <property type="component" value="Unplaced"/>
</dbReference>
<keyword evidence="4" id="KW-1185">Reference proteome</keyword>
<evidence type="ECO:0000259" key="2">
    <source>
        <dbReference type="PROSITE" id="PS50853"/>
    </source>
</evidence>
<dbReference type="InterPro" id="IPR040581">
    <property type="entry name" value="Thioredoxin_11"/>
</dbReference>
<evidence type="ECO:0000313" key="4">
    <source>
        <dbReference type="Proteomes" id="UP000694569"/>
    </source>
</evidence>
<dbReference type="FunFam" id="3.40.50.300:FF:002049">
    <property type="entry name" value="Si:ch73-170d6.2"/>
    <property type="match status" value="1"/>
</dbReference>
<dbReference type="Pfam" id="PF18078">
    <property type="entry name" value="Thioredoxin_11"/>
    <property type="match status" value="1"/>
</dbReference>
<dbReference type="InterPro" id="IPR003961">
    <property type="entry name" value="FN3_dom"/>
</dbReference>
<dbReference type="Pfam" id="PF21109">
    <property type="entry name" value="Stonustoxin_helical"/>
    <property type="match status" value="1"/>
</dbReference>
<dbReference type="InterPro" id="IPR052090">
    <property type="entry name" value="Cytolytic_pore-forming_toxin"/>
</dbReference>
<evidence type="ECO:0000313" key="3">
    <source>
        <dbReference type="Ensembl" id="ENSLLEP00000012806.1"/>
    </source>
</evidence>
<feature type="domain" description="Fibronectin type-III" evidence="2">
    <location>
        <begin position="506"/>
        <end position="597"/>
    </location>
</feature>
<dbReference type="CDD" id="cd00882">
    <property type="entry name" value="Ras_like_GTPase"/>
    <property type="match status" value="1"/>
</dbReference>
<protein>
    <recommendedName>
        <fullName evidence="2">Fibronectin type-III domain-containing protein</fullName>
    </recommendedName>
</protein>
<dbReference type="InterPro" id="IPR036116">
    <property type="entry name" value="FN3_sf"/>
</dbReference>
<keyword evidence="1" id="KW-0175">Coiled coil</keyword>
<feature type="coiled-coil region" evidence="1">
    <location>
        <begin position="1101"/>
        <end position="1149"/>
    </location>
</feature>
<dbReference type="SUPFAM" id="SSF52540">
    <property type="entry name" value="P-loop containing nucleoside triphosphate hydrolases"/>
    <property type="match status" value="1"/>
</dbReference>
<dbReference type="PANTHER" id="PTHR31594:SF16">
    <property type="entry name" value="SI:CH211-281L24.3"/>
    <property type="match status" value="1"/>
</dbReference>
<reference evidence="3" key="2">
    <citation type="submission" date="2025-09" db="UniProtKB">
        <authorList>
            <consortium name="Ensembl"/>
        </authorList>
    </citation>
    <scope>IDENTIFICATION</scope>
</reference>
<dbReference type="AlphaFoldDB" id="A0A8C5MGG8"/>
<dbReference type="OrthoDB" id="8954335at2759"/>
<proteinExistence type="predicted"/>
<dbReference type="SUPFAM" id="SSF49265">
    <property type="entry name" value="Fibronectin type III"/>
    <property type="match status" value="1"/>
</dbReference>
<dbReference type="Pfam" id="PF00041">
    <property type="entry name" value="fn3"/>
    <property type="match status" value="1"/>
</dbReference>
<dbReference type="PROSITE" id="PS50853">
    <property type="entry name" value="FN3"/>
    <property type="match status" value="2"/>
</dbReference>
<dbReference type="InterPro" id="IPR048997">
    <property type="entry name" value="Stonustoxin-like_helical"/>
</dbReference>
<dbReference type="Gene3D" id="3.40.50.300">
    <property type="entry name" value="P-loop containing nucleotide triphosphate hydrolases"/>
    <property type="match status" value="1"/>
</dbReference>
<dbReference type="InterPro" id="IPR027417">
    <property type="entry name" value="P-loop_NTPase"/>
</dbReference>